<dbReference type="AlphaFoldDB" id="A0A511QFZ2"/>
<evidence type="ECO:0000313" key="3">
    <source>
        <dbReference type="Proteomes" id="UP000321922"/>
    </source>
</evidence>
<evidence type="ECO:0000256" key="1">
    <source>
        <dbReference type="SAM" id="MobiDB-lite"/>
    </source>
</evidence>
<protein>
    <submittedName>
        <fullName evidence="2">Uncharacterized protein</fullName>
    </submittedName>
</protein>
<organism evidence="2 3">
    <name type="scientific">Vibrio sagamiensis NBRC 104589</name>
    <dbReference type="NCBI Taxonomy" id="1219064"/>
    <lineage>
        <taxon>Bacteria</taxon>
        <taxon>Pseudomonadati</taxon>
        <taxon>Pseudomonadota</taxon>
        <taxon>Gammaproteobacteria</taxon>
        <taxon>Vibrionales</taxon>
        <taxon>Vibrionaceae</taxon>
        <taxon>Vibrio</taxon>
    </lineage>
</organism>
<feature type="compositionally biased region" description="Basic and acidic residues" evidence="1">
    <location>
        <begin position="1"/>
        <end position="17"/>
    </location>
</feature>
<proteinExistence type="predicted"/>
<dbReference type="EMBL" id="BJXJ01000020">
    <property type="protein sequence ID" value="GEM76117.1"/>
    <property type="molecule type" value="Genomic_DNA"/>
</dbReference>
<feature type="compositionally biased region" description="Polar residues" evidence="1">
    <location>
        <begin position="26"/>
        <end position="51"/>
    </location>
</feature>
<feature type="region of interest" description="Disordered" evidence="1">
    <location>
        <begin position="1"/>
        <end position="63"/>
    </location>
</feature>
<gene>
    <name evidence="2" type="ORF">VSA01S_22290</name>
</gene>
<reference evidence="2 3" key="1">
    <citation type="submission" date="2019-07" db="EMBL/GenBank/DDBJ databases">
        <title>Whole genome shotgun sequence of Vibrio sagamiensis NBRC 104589.</title>
        <authorList>
            <person name="Hosoyama A."/>
            <person name="Uohara A."/>
            <person name="Ohji S."/>
            <person name="Ichikawa N."/>
        </authorList>
    </citation>
    <scope>NUCLEOTIDE SEQUENCE [LARGE SCALE GENOMIC DNA]</scope>
    <source>
        <strain evidence="2 3">NBRC 104589</strain>
    </source>
</reference>
<name>A0A511QFZ2_9VIBR</name>
<sequence>MCKKTNKDTGKQYEDKGVPAQENYDKSSNYSRDFPTSGTNKSNNISQSQMTPPRPKRGNGDKK</sequence>
<evidence type="ECO:0000313" key="2">
    <source>
        <dbReference type="EMBL" id="GEM76117.1"/>
    </source>
</evidence>
<accession>A0A511QFZ2</accession>
<comment type="caution">
    <text evidence="2">The sequence shown here is derived from an EMBL/GenBank/DDBJ whole genome shotgun (WGS) entry which is preliminary data.</text>
</comment>
<keyword evidence="3" id="KW-1185">Reference proteome</keyword>
<dbReference type="Proteomes" id="UP000321922">
    <property type="component" value="Unassembled WGS sequence"/>
</dbReference>